<organism evidence="3">
    <name type="scientific">Gongylonema pulchrum</name>
    <dbReference type="NCBI Taxonomy" id="637853"/>
    <lineage>
        <taxon>Eukaryota</taxon>
        <taxon>Metazoa</taxon>
        <taxon>Ecdysozoa</taxon>
        <taxon>Nematoda</taxon>
        <taxon>Chromadorea</taxon>
        <taxon>Rhabditida</taxon>
        <taxon>Spirurina</taxon>
        <taxon>Spiruromorpha</taxon>
        <taxon>Spiruroidea</taxon>
        <taxon>Gongylonematidae</taxon>
        <taxon>Gongylonema</taxon>
    </lineage>
</organism>
<sequence length="102" mass="11907">MRKYKGRNLLSGVLSDRRGIGREYRKYMFATHIRSNLDFICYYTGVCVSGYDEYSDTTVYPSNPPDVVIIPNDNVNRTLGNGMQFLLLFWLICTRYRQIFAS</sequence>
<name>A0A183DHD4_9BILA</name>
<dbReference type="WBParaSite" id="GPUH_0000813401-mRNA-1">
    <property type="protein sequence ID" value="GPUH_0000813401-mRNA-1"/>
    <property type="gene ID" value="GPUH_0000813401"/>
</dbReference>
<reference evidence="3" key="1">
    <citation type="submission" date="2016-06" db="UniProtKB">
        <authorList>
            <consortium name="WormBaseParasite"/>
        </authorList>
    </citation>
    <scope>IDENTIFICATION</scope>
</reference>
<dbReference type="EMBL" id="UYRT01022850">
    <property type="protein sequence ID" value="VDK60887.1"/>
    <property type="molecule type" value="Genomic_DNA"/>
</dbReference>
<evidence type="ECO:0000313" key="1">
    <source>
        <dbReference type="EMBL" id="VDK60887.1"/>
    </source>
</evidence>
<evidence type="ECO:0000313" key="2">
    <source>
        <dbReference type="Proteomes" id="UP000271098"/>
    </source>
</evidence>
<evidence type="ECO:0000313" key="3">
    <source>
        <dbReference type="WBParaSite" id="GPUH_0000813401-mRNA-1"/>
    </source>
</evidence>
<reference evidence="1 2" key="2">
    <citation type="submission" date="2018-11" db="EMBL/GenBank/DDBJ databases">
        <authorList>
            <consortium name="Pathogen Informatics"/>
        </authorList>
    </citation>
    <scope>NUCLEOTIDE SEQUENCE [LARGE SCALE GENOMIC DNA]</scope>
</reference>
<protein>
    <submittedName>
        <fullName evidence="3">Peptidase_M14 domain-containing protein</fullName>
    </submittedName>
</protein>
<dbReference type="Proteomes" id="UP000271098">
    <property type="component" value="Unassembled WGS sequence"/>
</dbReference>
<dbReference type="AlphaFoldDB" id="A0A183DHD4"/>
<gene>
    <name evidence="1" type="ORF">GPUH_LOCUS8125</name>
</gene>
<accession>A0A183DHD4</accession>
<proteinExistence type="predicted"/>
<keyword evidence="2" id="KW-1185">Reference proteome</keyword>